<dbReference type="FunFam" id="3.40.50.300:FF:000326">
    <property type="entry name" value="P-loop containing nucleoside triphosphate hydrolase"/>
    <property type="match status" value="1"/>
</dbReference>
<dbReference type="InterPro" id="IPR049080">
    <property type="entry name" value="MOV-10-like_beta-barrel"/>
</dbReference>
<dbReference type="EC" id="3.6.4.13" evidence="3"/>
<dbReference type="Pfam" id="PF13087">
    <property type="entry name" value="AAA_12"/>
    <property type="match status" value="1"/>
</dbReference>
<keyword evidence="7" id="KW-0347">Helicase</keyword>
<accession>A0A0C3KJ36</accession>
<keyword evidence="5" id="KW-0547">Nucleotide-binding</keyword>
<dbReference type="PANTHER" id="PTHR45418:SF1">
    <property type="entry name" value="CANCER_TESTIS ANTIGEN 55"/>
    <property type="match status" value="1"/>
</dbReference>
<dbReference type="SUPFAM" id="SSF52540">
    <property type="entry name" value="P-loop containing nucleoside triphosphate hydrolases"/>
    <property type="match status" value="1"/>
</dbReference>
<dbReference type="CDD" id="cd18808">
    <property type="entry name" value="SF1_C_Upf1"/>
    <property type="match status" value="1"/>
</dbReference>
<dbReference type="InterPro" id="IPR027417">
    <property type="entry name" value="P-loop_NTPase"/>
</dbReference>
<keyword evidence="14" id="KW-1185">Reference proteome</keyword>
<evidence type="ECO:0000256" key="2">
    <source>
        <dbReference type="ARBA" id="ARBA00005601"/>
    </source>
</evidence>
<keyword evidence="4" id="KW-0963">Cytoplasm</keyword>
<dbReference type="HOGENOM" id="CLU_001666_6_4_1"/>
<name>A0A0C3KJ36_9AGAM</name>
<dbReference type="InterPro" id="IPR041677">
    <property type="entry name" value="DNA2/NAM7_AAA_11"/>
</dbReference>
<dbReference type="InterPro" id="IPR041679">
    <property type="entry name" value="DNA2/NAM7-like_C"/>
</dbReference>
<dbReference type="InterPro" id="IPR047187">
    <property type="entry name" value="SF1_C_Upf1"/>
</dbReference>
<evidence type="ECO:0000256" key="9">
    <source>
        <dbReference type="ARBA" id="ARBA00023158"/>
    </source>
</evidence>
<feature type="domain" description="Helicase ATP-binding" evidence="12">
    <location>
        <begin position="287"/>
        <end position="468"/>
    </location>
</feature>
<dbReference type="GO" id="GO:0005524">
    <property type="term" value="F:ATP binding"/>
    <property type="evidence" value="ECO:0007669"/>
    <property type="project" value="UniProtKB-KW"/>
</dbReference>
<gene>
    <name evidence="13" type="ORF">M407DRAFT_44382</name>
</gene>
<evidence type="ECO:0000256" key="1">
    <source>
        <dbReference type="ARBA" id="ARBA00004496"/>
    </source>
</evidence>
<dbReference type="GO" id="GO:0005694">
    <property type="term" value="C:chromosome"/>
    <property type="evidence" value="ECO:0007669"/>
    <property type="project" value="UniProtKB-ARBA"/>
</dbReference>
<dbReference type="InterPro" id="IPR014001">
    <property type="entry name" value="Helicase_ATP-bd"/>
</dbReference>
<evidence type="ECO:0000256" key="4">
    <source>
        <dbReference type="ARBA" id="ARBA00022490"/>
    </source>
</evidence>
<organism evidence="13 14">
    <name type="scientific">Tulasnella calospora MUT 4182</name>
    <dbReference type="NCBI Taxonomy" id="1051891"/>
    <lineage>
        <taxon>Eukaryota</taxon>
        <taxon>Fungi</taxon>
        <taxon>Dikarya</taxon>
        <taxon>Basidiomycota</taxon>
        <taxon>Agaricomycotina</taxon>
        <taxon>Agaricomycetes</taxon>
        <taxon>Cantharellales</taxon>
        <taxon>Tulasnellaceae</taxon>
        <taxon>Tulasnella</taxon>
    </lineage>
</organism>
<reference evidence="14" key="2">
    <citation type="submission" date="2015-01" db="EMBL/GenBank/DDBJ databases">
        <title>Evolutionary Origins and Diversification of the Mycorrhizal Mutualists.</title>
        <authorList>
            <consortium name="DOE Joint Genome Institute"/>
            <consortium name="Mycorrhizal Genomics Consortium"/>
            <person name="Kohler A."/>
            <person name="Kuo A."/>
            <person name="Nagy L.G."/>
            <person name="Floudas D."/>
            <person name="Copeland A."/>
            <person name="Barry K.W."/>
            <person name="Cichocki N."/>
            <person name="Veneault-Fourrey C."/>
            <person name="LaButti K."/>
            <person name="Lindquist E.A."/>
            <person name="Lipzen A."/>
            <person name="Lundell T."/>
            <person name="Morin E."/>
            <person name="Murat C."/>
            <person name="Riley R."/>
            <person name="Ohm R."/>
            <person name="Sun H."/>
            <person name="Tunlid A."/>
            <person name="Henrissat B."/>
            <person name="Grigoriev I.V."/>
            <person name="Hibbett D.S."/>
            <person name="Martin F."/>
        </authorList>
    </citation>
    <scope>NUCLEOTIDE SEQUENCE [LARGE SCALE GENOMIC DNA]</scope>
    <source>
        <strain evidence="14">MUT 4182</strain>
    </source>
</reference>
<evidence type="ECO:0000313" key="13">
    <source>
        <dbReference type="EMBL" id="KIO21468.1"/>
    </source>
</evidence>
<dbReference type="GO" id="GO:0032574">
    <property type="term" value="F:5'-3' RNA helicase activity"/>
    <property type="evidence" value="ECO:0007669"/>
    <property type="project" value="InterPro"/>
</dbReference>
<dbReference type="Gene3D" id="3.40.50.300">
    <property type="entry name" value="P-loop containing nucleotide triphosphate hydrolases"/>
    <property type="match status" value="2"/>
</dbReference>
<keyword evidence="6" id="KW-0378">Hydrolase</keyword>
<comment type="subcellular location">
    <subcellularLocation>
        <location evidence="1">Cytoplasm</location>
    </subcellularLocation>
</comment>
<evidence type="ECO:0000256" key="5">
    <source>
        <dbReference type="ARBA" id="ARBA00022741"/>
    </source>
</evidence>
<dbReference type="GO" id="GO:0003723">
    <property type="term" value="F:RNA binding"/>
    <property type="evidence" value="ECO:0007669"/>
    <property type="project" value="InterPro"/>
</dbReference>
<feature type="non-terminal residue" evidence="13">
    <location>
        <position position="702"/>
    </location>
</feature>
<evidence type="ECO:0000256" key="8">
    <source>
        <dbReference type="ARBA" id="ARBA00022840"/>
    </source>
</evidence>
<comment type="similarity">
    <text evidence="2">Belongs to the DNA2/NAM7 helicase family. SDE3 subfamily.</text>
</comment>
<dbReference type="PANTHER" id="PTHR45418">
    <property type="entry name" value="CANCER/TESTIS ANTIGEN 55"/>
    <property type="match status" value="1"/>
</dbReference>
<dbReference type="EMBL" id="KN823137">
    <property type="protein sequence ID" value="KIO21468.1"/>
    <property type="molecule type" value="Genomic_DNA"/>
</dbReference>
<dbReference type="InterPro" id="IPR026122">
    <property type="entry name" value="MOV-10/SDE3_DEXXQ/H-box"/>
</dbReference>
<keyword evidence="8" id="KW-0067">ATP-binding</keyword>
<evidence type="ECO:0000256" key="7">
    <source>
        <dbReference type="ARBA" id="ARBA00022806"/>
    </source>
</evidence>
<dbReference type="GO" id="GO:0031047">
    <property type="term" value="P:regulatory ncRNA-mediated gene silencing"/>
    <property type="evidence" value="ECO:0007669"/>
    <property type="project" value="UniProtKB-KW"/>
</dbReference>
<dbReference type="Proteomes" id="UP000054248">
    <property type="component" value="Unassembled WGS sequence"/>
</dbReference>
<sequence length="702" mass="78854">VIFEPGDLQGYFSDTVEIGFENTESGRDWKVSRTLRAMVGVAADYALLRPTAPYVRRPRRTVARVQEPLPGPVPPSRATIPYIRALPAYPLDDAFATLGSLDQRIAIIRSMLPTTLNGRTYKDFWSALLFVEEQQMRTDIEEYDLLDVPLRQHDKYFDLVVPGLAEKRPSVLVGDSVHVRLKRNPNQWFEGRVHAVRERDVGLRFHERFTYIKDELCDVRFTIPRIPLRRMHLAVNSEFSPDKVLFPDESHIRGLRRPFLAETMRIDTFNPLVASNPLQLEAVTAIVNRPAGVVPFVIWGPPGTGKTITVVEAIRQVLKKDPHARILACAPSNSAADLIAQRLTDLGKEKLFRMNAPSRFSNRLPDQLRDFVYKDRDGYFSVKGAEHIKKFSVVVSTCLSASIPYGVGVEIGHFSHIFIDEAGQAMEPEIMVPIKTIANDHTTIVLSGDPKQLGPIIRSSVASHLGLATSFLNRLVGRDVYSALGNTGITMIKLTKNWRSHGSILRFPNDTFYDGELEECGPRTIIDSLLSSPVLARANFPIVFHGIAGLDDREAGSPSYFNIDEVSLICKYVDDLRADLCSCHLADHDIGIISPYNAQGQKLRKRLRPQYDDIKVGSVEEFQGQERTVILISTVRSQVTNVSYDLKHLLGFLVNPRRMNVALTRAKALLVVVGNPLILGLDPLWRKFLNYVHRNGGWKGLE</sequence>
<dbReference type="Pfam" id="PF21634">
    <property type="entry name" value="MOV-10_beta-barrel"/>
    <property type="match status" value="1"/>
</dbReference>
<dbReference type="OrthoDB" id="6513042at2759"/>
<protein>
    <recommendedName>
        <fullName evidence="3">RNA helicase</fullName>
        <ecNumber evidence="3">3.6.4.13</ecNumber>
    </recommendedName>
</protein>
<dbReference type="GO" id="GO:0005737">
    <property type="term" value="C:cytoplasm"/>
    <property type="evidence" value="ECO:0007669"/>
    <property type="project" value="UniProtKB-SubCell"/>
</dbReference>
<evidence type="ECO:0000313" key="14">
    <source>
        <dbReference type="Proteomes" id="UP000054248"/>
    </source>
</evidence>
<feature type="non-terminal residue" evidence="13">
    <location>
        <position position="1"/>
    </location>
</feature>
<evidence type="ECO:0000256" key="11">
    <source>
        <dbReference type="ARBA" id="ARBA00048432"/>
    </source>
</evidence>
<dbReference type="GO" id="GO:0016787">
    <property type="term" value="F:hydrolase activity"/>
    <property type="evidence" value="ECO:0007669"/>
    <property type="project" value="UniProtKB-KW"/>
</dbReference>
<comment type="catalytic activity">
    <reaction evidence="11">
        <text>ATP + H2O = ADP + phosphate + H(+)</text>
        <dbReference type="Rhea" id="RHEA:13065"/>
        <dbReference type="ChEBI" id="CHEBI:15377"/>
        <dbReference type="ChEBI" id="CHEBI:15378"/>
        <dbReference type="ChEBI" id="CHEBI:30616"/>
        <dbReference type="ChEBI" id="CHEBI:43474"/>
        <dbReference type="ChEBI" id="CHEBI:456216"/>
        <dbReference type="EC" id="3.6.4.12"/>
    </reaction>
    <physiologicalReaction direction="left-to-right" evidence="11">
        <dbReference type="Rhea" id="RHEA:13066"/>
    </physiologicalReaction>
</comment>
<dbReference type="CDD" id="cd18038">
    <property type="entry name" value="DEXXQc_Helz-like"/>
    <property type="match status" value="1"/>
</dbReference>
<dbReference type="Pfam" id="PF13086">
    <property type="entry name" value="AAA_11"/>
    <property type="match status" value="2"/>
</dbReference>
<evidence type="ECO:0000256" key="3">
    <source>
        <dbReference type="ARBA" id="ARBA00012552"/>
    </source>
</evidence>
<dbReference type="STRING" id="1051891.A0A0C3KJ36"/>
<evidence type="ECO:0000256" key="10">
    <source>
        <dbReference type="ARBA" id="ARBA00047984"/>
    </source>
</evidence>
<comment type="catalytic activity">
    <reaction evidence="10">
        <text>ATP + H2O = ADP + phosphate + H(+)</text>
        <dbReference type="Rhea" id="RHEA:13065"/>
        <dbReference type="ChEBI" id="CHEBI:15377"/>
        <dbReference type="ChEBI" id="CHEBI:15378"/>
        <dbReference type="ChEBI" id="CHEBI:30616"/>
        <dbReference type="ChEBI" id="CHEBI:43474"/>
        <dbReference type="ChEBI" id="CHEBI:456216"/>
        <dbReference type="EC" id="3.6.4.13"/>
    </reaction>
</comment>
<dbReference type="AlphaFoldDB" id="A0A0C3KJ36"/>
<evidence type="ECO:0000256" key="6">
    <source>
        <dbReference type="ARBA" id="ARBA00022801"/>
    </source>
</evidence>
<reference evidence="13 14" key="1">
    <citation type="submission" date="2014-04" db="EMBL/GenBank/DDBJ databases">
        <authorList>
            <consortium name="DOE Joint Genome Institute"/>
            <person name="Kuo A."/>
            <person name="Girlanda M."/>
            <person name="Perotto S."/>
            <person name="Kohler A."/>
            <person name="Nagy L.G."/>
            <person name="Floudas D."/>
            <person name="Copeland A."/>
            <person name="Barry K.W."/>
            <person name="Cichocki N."/>
            <person name="Veneault-Fourrey C."/>
            <person name="LaButti K."/>
            <person name="Lindquist E.A."/>
            <person name="Lipzen A."/>
            <person name="Lundell T."/>
            <person name="Morin E."/>
            <person name="Murat C."/>
            <person name="Sun H."/>
            <person name="Tunlid A."/>
            <person name="Henrissat B."/>
            <person name="Grigoriev I.V."/>
            <person name="Hibbett D.S."/>
            <person name="Martin F."/>
            <person name="Nordberg H.P."/>
            <person name="Cantor M.N."/>
            <person name="Hua S.X."/>
        </authorList>
    </citation>
    <scope>NUCLEOTIDE SEQUENCE [LARGE SCALE GENOMIC DNA]</scope>
    <source>
        <strain evidence="13 14">MUT 4182</strain>
    </source>
</reference>
<keyword evidence="9" id="KW-0943">RNA-mediated gene silencing</keyword>
<proteinExistence type="inferred from homology"/>
<evidence type="ECO:0000259" key="12">
    <source>
        <dbReference type="PROSITE" id="PS51192"/>
    </source>
</evidence>
<dbReference type="PROSITE" id="PS51192">
    <property type="entry name" value="HELICASE_ATP_BIND_1"/>
    <property type="match status" value="1"/>
</dbReference>
<dbReference type="GO" id="GO:0003678">
    <property type="term" value="F:DNA helicase activity"/>
    <property type="evidence" value="ECO:0007669"/>
    <property type="project" value="UniProtKB-EC"/>
</dbReference>